<protein>
    <recommendedName>
        <fullName evidence="2">Peptidase M15A C-terminal domain-containing protein</fullName>
    </recommendedName>
</protein>
<evidence type="ECO:0008006" key="2">
    <source>
        <dbReference type="Google" id="ProtNLM"/>
    </source>
</evidence>
<sequence length="113" mass="12516">MLLKAGVDISRLRPEIRKKLSILVDAFEGLEEVELTITSTFEGTHSAGSLHYAHLAIDIRSGDNGYVTVNTLKEGLGPDYDVVWEGDHIHIEYDPKPVLSPPKNGVSYLSRLE</sequence>
<dbReference type="EMBL" id="LAZR01013626">
    <property type="protein sequence ID" value="KKM21103.1"/>
    <property type="molecule type" value="Genomic_DNA"/>
</dbReference>
<name>A0A0F9KG55_9ZZZZ</name>
<comment type="caution">
    <text evidence="1">The sequence shown here is derived from an EMBL/GenBank/DDBJ whole genome shotgun (WGS) entry which is preliminary data.</text>
</comment>
<dbReference type="AlphaFoldDB" id="A0A0F9KG55"/>
<proteinExistence type="predicted"/>
<evidence type="ECO:0000313" key="1">
    <source>
        <dbReference type="EMBL" id="KKM21103.1"/>
    </source>
</evidence>
<reference evidence="1" key="1">
    <citation type="journal article" date="2015" name="Nature">
        <title>Complex archaea that bridge the gap between prokaryotes and eukaryotes.</title>
        <authorList>
            <person name="Spang A."/>
            <person name="Saw J.H."/>
            <person name="Jorgensen S.L."/>
            <person name="Zaremba-Niedzwiedzka K."/>
            <person name="Martijn J."/>
            <person name="Lind A.E."/>
            <person name="van Eijk R."/>
            <person name="Schleper C."/>
            <person name="Guy L."/>
            <person name="Ettema T.J."/>
        </authorList>
    </citation>
    <scope>NUCLEOTIDE SEQUENCE</scope>
</reference>
<gene>
    <name evidence="1" type="ORF">LCGC14_1638800</name>
</gene>
<accession>A0A0F9KG55</accession>
<organism evidence="1">
    <name type="scientific">marine sediment metagenome</name>
    <dbReference type="NCBI Taxonomy" id="412755"/>
    <lineage>
        <taxon>unclassified sequences</taxon>
        <taxon>metagenomes</taxon>
        <taxon>ecological metagenomes</taxon>
    </lineage>
</organism>